<keyword evidence="2" id="KW-1185">Reference proteome</keyword>
<gene>
    <name evidence="1" type="ORF">SAMN04488057_106137</name>
</gene>
<proteinExistence type="predicted"/>
<evidence type="ECO:0000313" key="1">
    <source>
        <dbReference type="EMBL" id="SHN08566.1"/>
    </source>
</evidence>
<evidence type="ECO:0000313" key="2">
    <source>
        <dbReference type="Proteomes" id="UP000184513"/>
    </source>
</evidence>
<dbReference type="AlphaFoldDB" id="A0A1M7NWQ7"/>
<evidence type="ECO:0008006" key="3">
    <source>
        <dbReference type="Google" id="ProtNLM"/>
    </source>
</evidence>
<dbReference type="Proteomes" id="UP000184513">
    <property type="component" value="Unassembled WGS sequence"/>
</dbReference>
<organism evidence="1 2">
    <name type="scientific">Cyclobacterium lianum</name>
    <dbReference type="NCBI Taxonomy" id="388280"/>
    <lineage>
        <taxon>Bacteria</taxon>
        <taxon>Pseudomonadati</taxon>
        <taxon>Bacteroidota</taxon>
        <taxon>Cytophagia</taxon>
        <taxon>Cytophagales</taxon>
        <taxon>Cyclobacteriaceae</taxon>
        <taxon>Cyclobacterium</taxon>
    </lineage>
</organism>
<name>A0A1M7NWQ7_9BACT</name>
<accession>A0A1M7NWQ7</accession>
<protein>
    <recommendedName>
        <fullName evidence="3">Glutamine cyclotransferase</fullName>
    </recommendedName>
</protein>
<sequence length="265" mass="30301">MLCLVLHEAPAQRYAPFEAVWQIRETGIDKIDVDRRGNIFFTTTSGNLKQYSASGDSINYYALPFSSGISRLDAHWTVSIFLFYESQQRFEILDRFLSPLSSQEMADLGLSGFVGHAAPGNNHGIWLYDETDLSLKKINYTDKRLIQEQILNRLIPESSLQITHMVERKNTLFIQVAAEGVYIFDNQANFIKHLALDTDYPVFVENDNIFFLQENKLHRKNFLTGGSLHVELPDKYQYSGLALTGETVVMVHEQGLLAFPRPENF</sequence>
<reference evidence="1 2" key="1">
    <citation type="submission" date="2016-11" db="EMBL/GenBank/DDBJ databases">
        <authorList>
            <person name="Jaros S."/>
            <person name="Januszkiewicz K."/>
            <person name="Wedrychowicz H."/>
        </authorList>
    </citation>
    <scope>NUCLEOTIDE SEQUENCE [LARGE SCALE GENOMIC DNA]</scope>
    <source>
        <strain evidence="1 2">CGMCC 1.6102</strain>
    </source>
</reference>
<dbReference type="EMBL" id="FRCY01000006">
    <property type="protein sequence ID" value="SHN08566.1"/>
    <property type="molecule type" value="Genomic_DNA"/>
</dbReference>
<dbReference type="STRING" id="388280.SAMN04488057_106137"/>